<dbReference type="InterPro" id="IPR001478">
    <property type="entry name" value="PDZ"/>
</dbReference>
<dbReference type="NCBIfam" id="TIGR00225">
    <property type="entry name" value="prc"/>
    <property type="match status" value="1"/>
</dbReference>
<dbReference type="SUPFAM" id="SSF52096">
    <property type="entry name" value="ClpP/crotonase"/>
    <property type="match status" value="1"/>
</dbReference>
<evidence type="ECO:0000256" key="4">
    <source>
        <dbReference type="ARBA" id="ARBA00022825"/>
    </source>
</evidence>
<dbReference type="SMART" id="SM00228">
    <property type="entry name" value="PDZ"/>
    <property type="match status" value="1"/>
</dbReference>
<dbReference type="InterPro" id="IPR005151">
    <property type="entry name" value="Tail-specific_protease"/>
</dbReference>
<dbReference type="Pfam" id="PF22694">
    <property type="entry name" value="CtpB_N-like"/>
    <property type="match status" value="1"/>
</dbReference>
<dbReference type="SUPFAM" id="SSF50156">
    <property type="entry name" value="PDZ domain-like"/>
    <property type="match status" value="1"/>
</dbReference>
<dbReference type="Gene3D" id="3.30.750.44">
    <property type="match status" value="1"/>
</dbReference>
<dbReference type="CDD" id="cd07560">
    <property type="entry name" value="Peptidase_S41_CPP"/>
    <property type="match status" value="1"/>
</dbReference>
<evidence type="ECO:0000259" key="7">
    <source>
        <dbReference type="PROSITE" id="PS50106"/>
    </source>
</evidence>
<keyword evidence="2 5" id="KW-0645">Protease</keyword>
<dbReference type="PANTHER" id="PTHR32060">
    <property type="entry name" value="TAIL-SPECIFIC PROTEASE"/>
    <property type="match status" value="1"/>
</dbReference>
<evidence type="ECO:0000256" key="1">
    <source>
        <dbReference type="ARBA" id="ARBA00009179"/>
    </source>
</evidence>
<dbReference type="Pfam" id="PF17820">
    <property type="entry name" value="PDZ_6"/>
    <property type="match status" value="1"/>
</dbReference>
<feature type="signal peptide" evidence="6">
    <location>
        <begin position="1"/>
        <end position="23"/>
    </location>
</feature>
<dbReference type="InterPro" id="IPR055210">
    <property type="entry name" value="CtpA/B_N"/>
</dbReference>
<comment type="similarity">
    <text evidence="1 5">Belongs to the peptidase S41A family.</text>
</comment>
<organism evidence="8 9">
    <name type="scientific">Treponema peruense</name>
    <dbReference type="NCBI Taxonomy" id="2787628"/>
    <lineage>
        <taxon>Bacteria</taxon>
        <taxon>Pseudomonadati</taxon>
        <taxon>Spirochaetota</taxon>
        <taxon>Spirochaetia</taxon>
        <taxon>Spirochaetales</taxon>
        <taxon>Treponemataceae</taxon>
        <taxon>Treponema</taxon>
    </lineage>
</organism>
<feature type="domain" description="PDZ" evidence="7">
    <location>
        <begin position="81"/>
        <end position="178"/>
    </location>
</feature>
<proteinExistence type="inferred from homology"/>
<dbReference type="Gene3D" id="3.90.226.10">
    <property type="entry name" value="2-enoyl-CoA Hydratase, Chain A, domain 1"/>
    <property type="match status" value="1"/>
</dbReference>
<evidence type="ECO:0000256" key="5">
    <source>
        <dbReference type="RuleBase" id="RU004404"/>
    </source>
</evidence>
<evidence type="ECO:0000256" key="6">
    <source>
        <dbReference type="SAM" id="SignalP"/>
    </source>
</evidence>
<dbReference type="InterPro" id="IPR004447">
    <property type="entry name" value="Peptidase_S41A"/>
</dbReference>
<dbReference type="GO" id="GO:0030288">
    <property type="term" value="C:outer membrane-bounded periplasmic space"/>
    <property type="evidence" value="ECO:0007669"/>
    <property type="project" value="TreeGrafter"/>
</dbReference>
<dbReference type="GO" id="GO:0006508">
    <property type="term" value="P:proteolysis"/>
    <property type="evidence" value="ECO:0007669"/>
    <property type="project" value="UniProtKB-KW"/>
</dbReference>
<keyword evidence="3 5" id="KW-0378">Hydrolase</keyword>
<dbReference type="EMBL" id="CP064936">
    <property type="protein sequence ID" value="QQA00785.1"/>
    <property type="molecule type" value="Genomic_DNA"/>
</dbReference>
<dbReference type="RefSeq" id="WP_198442469.1">
    <property type="nucleotide sequence ID" value="NZ_CBCSHE010000015.1"/>
</dbReference>
<dbReference type="PROSITE" id="PS50106">
    <property type="entry name" value="PDZ"/>
    <property type="match status" value="1"/>
</dbReference>
<name>A0A7T3RD01_9SPIR</name>
<dbReference type="AlphaFoldDB" id="A0A7T3RD01"/>
<dbReference type="InterPro" id="IPR041489">
    <property type="entry name" value="PDZ_6"/>
</dbReference>
<keyword evidence="9" id="KW-1185">Reference proteome</keyword>
<dbReference type="SMART" id="SM00245">
    <property type="entry name" value="TSPc"/>
    <property type="match status" value="1"/>
</dbReference>
<evidence type="ECO:0000313" key="8">
    <source>
        <dbReference type="EMBL" id="QQA00785.1"/>
    </source>
</evidence>
<dbReference type="Proteomes" id="UP000595224">
    <property type="component" value="Chromosome"/>
</dbReference>
<keyword evidence="4 5" id="KW-0720">Serine protease</keyword>
<dbReference type="CDD" id="cd06782">
    <property type="entry name" value="cpPDZ_CPP-like"/>
    <property type="match status" value="1"/>
</dbReference>
<evidence type="ECO:0000313" key="9">
    <source>
        <dbReference type="Proteomes" id="UP000595224"/>
    </source>
</evidence>
<dbReference type="PANTHER" id="PTHR32060:SF30">
    <property type="entry name" value="CARBOXY-TERMINAL PROCESSING PROTEASE CTPA"/>
    <property type="match status" value="1"/>
</dbReference>
<sequence length="475" mass="52764">MKKFFLSTTAILVLSIFSSQCFAQSQTPTADAEMKRQKQYLDVINSLYYFIQQNYVEEVDPQKLYAGALKGMLESLDDPYSVYMNKSEWRSLTDTTVGNFGGVGLSITKPNESTPEKPAYVEVAAPIDNSPGARAGIHSGDLIIAINGTDTSTITMDEVLGMLRGTVGESVNVTIRRGKKIEFGCTLVRAVIENPTVSFDMIGDTGYIRISEFSVKTAERVQEALDSFKEKNYKSLIIDLRNNGGGLLSSAVDIADKFIDEGPIVSTKSRIDYENSVYFADRKKTVVRGIPVIVLINRGSASASEILSGALKDTHTAYLVGERTFGKGSVQIPNGLINNDGFKITVARYYTPSDVNIDKTGIMPDREVTYPEFSEEEEKAFGELMDSDEISAYVEEHPDMSEADIAAYSEVLEKKYPLEPRVIRKIVRNNVDHTKPMRLYDLDYDIQLNAALDIIKNENFTELMTSSKTLAEMQE</sequence>
<gene>
    <name evidence="8" type="ORF">IWA51_11085</name>
</gene>
<dbReference type="GO" id="GO:0007165">
    <property type="term" value="P:signal transduction"/>
    <property type="evidence" value="ECO:0007669"/>
    <property type="project" value="TreeGrafter"/>
</dbReference>
<dbReference type="InterPro" id="IPR029045">
    <property type="entry name" value="ClpP/crotonase-like_dom_sf"/>
</dbReference>
<keyword evidence="6" id="KW-0732">Signal</keyword>
<dbReference type="Pfam" id="PF03572">
    <property type="entry name" value="Peptidase_S41"/>
    <property type="match status" value="1"/>
</dbReference>
<dbReference type="GO" id="GO:0004175">
    <property type="term" value="F:endopeptidase activity"/>
    <property type="evidence" value="ECO:0007669"/>
    <property type="project" value="TreeGrafter"/>
</dbReference>
<evidence type="ECO:0000256" key="3">
    <source>
        <dbReference type="ARBA" id="ARBA00022801"/>
    </source>
</evidence>
<reference evidence="8 9" key="1">
    <citation type="submission" date="2020-11" db="EMBL/GenBank/DDBJ databases">
        <title>Treponema Peruensis nv. sp., first commensal Treponema isolated from human feces.</title>
        <authorList>
            <person name="Belkhou C."/>
            <person name="Raes J."/>
        </authorList>
    </citation>
    <scope>NUCLEOTIDE SEQUENCE [LARGE SCALE GENOMIC DNA]</scope>
    <source>
        <strain evidence="8 9">RCC2812</strain>
    </source>
</reference>
<accession>A0A7T3RD01</accession>
<dbReference type="Gene3D" id="2.30.42.10">
    <property type="match status" value="1"/>
</dbReference>
<feature type="chain" id="PRO_5032989695" evidence="6">
    <location>
        <begin position="24"/>
        <end position="475"/>
    </location>
</feature>
<dbReference type="InterPro" id="IPR036034">
    <property type="entry name" value="PDZ_sf"/>
</dbReference>
<dbReference type="GO" id="GO:0008236">
    <property type="term" value="F:serine-type peptidase activity"/>
    <property type="evidence" value="ECO:0007669"/>
    <property type="project" value="UniProtKB-KW"/>
</dbReference>
<evidence type="ECO:0000256" key="2">
    <source>
        <dbReference type="ARBA" id="ARBA00022670"/>
    </source>
</evidence>
<protein>
    <submittedName>
        <fullName evidence="8">S41 family peptidase</fullName>
    </submittedName>
</protein>
<dbReference type="KEGG" id="tper:IWA51_11085"/>